<keyword evidence="3" id="KW-1185">Reference proteome</keyword>
<evidence type="ECO:0000313" key="2">
    <source>
        <dbReference type="EMBL" id="SNZ10759.1"/>
    </source>
</evidence>
<dbReference type="PANTHER" id="PTHR36304">
    <property type="entry name" value="DOMAIN GTPASE-ACTIVATING PROTEIN, PUTATIVE-RELATED-RELATED"/>
    <property type="match status" value="1"/>
</dbReference>
<evidence type="ECO:0000259" key="1">
    <source>
        <dbReference type="Pfam" id="PF14332"/>
    </source>
</evidence>
<name>A0A285NMS7_9AQUI</name>
<organism evidence="2 3">
    <name type="scientific">Hydrogenobacter hydrogenophilus</name>
    <dbReference type="NCBI Taxonomy" id="35835"/>
    <lineage>
        <taxon>Bacteria</taxon>
        <taxon>Pseudomonadati</taxon>
        <taxon>Aquificota</taxon>
        <taxon>Aquificia</taxon>
        <taxon>Aquificales</taxon>
        <taxon>Aquificaceae</taxon>
        <taxon>Hydrogenobacter</taxon>
    </lineage>
</organism>
<dbReference type="Proteomes" id="UP000218627">
    <property type="component" value="Unassembled WGS sequence"/>
</dbReference>
<feature type="domain" description="PatA-like N-terminal" evidence="1">
    <location>
        <begin position="4"/>
        <end position="128"/>
    </location>
</feature>
<dbReference type="RefSeq" id="WP_096599884.1">
    <property type="nucleotide sequence ID" value="NZ_OBEN01000001.1"/>
</dbReference>
<dbReference type="Pfam" id="PF14332">
    <property type="entry name" value="DUF4388"/>
    <property type="match status" value="1"/>
</dbReference>
<proteinExistence type="predicted"/>
<gene>
    <name evidence="2" type="ORF">SAMN06265353_0041</name>
</gene>
<evidence type="ECO:0000313" key="3">
    <source>
        <dbReference type="Proteomes" id="UP000218627"/>
    </source>
</evidence>
<dbReference type="InterPro" id="IPR025497">
    <property type="entry name" value="PatA-like_N"/>
</dbReference>
<dbReference type="OrthoDB" id="11765at2"/>
<accession>A0A285NMS7</accession>
<sequence length="230" mass="26861">MALTGDLSTFSFVDIFQILARDKRSGILLVEWTDMTVAYYVKEGEIVFARPVDRVFRVYAERDFDNLIDKLRISKENLPKTIERFLITKLGSKEGVFSFTPGFIRYNSDIPVNYPIEKLIMIASRTLTPEEVERKISDELLTFERSQDYMEKIRKAELTREEEKVLMLVDGERSVMDIRRESGLDNLTVDRTLYGLLALSAIKRKRREKKQKPSITLELLAKIIERIKEL</sequence>
<dbReference type="EMBL" id="OBEN01000001">
    <property type="protein sequence ID" value="SNZ10759.1"/>
    <property type="molecule type" value="Genomic_DNA"/>
</dbReference>
<dbReference type="PANTHER" id="PTHR36304:SF4">
    <property type="entry name" value="DUF4388 DOMAIN-CONTAINING PROTEIN"/>
    <property type="match status" value="1"/>
</dbReference>
<dbReference type="AlphaFoldDB" id="A0A285NMS7"/>
<protein>
    <recommendedName>
        <fullName evidence="1">PatA-like N-terminal domain-containing protein</fullName>
    </recommendedName>
</protein>
<reference evidence="3" key="1">
    <citation type="submission" date="2017-09" db="EMBL/GenBank/DDBJ databases">
        <authorList>
            <person name="Varghese N."/>
            <person name="Submissions S."/>
        </authorList>
    </citation>
    <scope>NUCLEOTIDE SEQUENCE [LARGE SCALE GENOMIC DNA]</scope>
    <source>
        <strain evidence="3">DSM 2913</strain>
    </source>
</reference>